<sequence>MTLDLMVANPFEYIQLRDTRCIRLLQLEPAREKSAPLRVTLKEASLDRTCLPRYEAVSYVWGPPDFNRAITCNRKTLCITPSCERILLGLRRKSRRRLLWIDSVCINQSNTNERSHQVFMMDEIYKSANRVLIWLEVSGPKISSFFKYLAYCARYCDTYEGGVLVREIQTILQFLRKLEDKFWDSYPNAHEDYMPVAQQIFRSPWFHRVWTLQEVSLAQANRVVMICDDEEISWRRILRAAAGGYPLDGVIGSEMQSAITAHCFFCRLIDWERSRVRQRIRLLLFGDTFRDASLVPVQSSFFNFSSANKIDMRLFRKHFQNVNIVLNLTRRKHCYDPRDKIFGVWGILRELGVDLSPPNYQLELETVYIGAASDVIRHDGNLDILRTVSSPRRAQTLPSWVPDWRTGWGLAPSFLDLLSPPFKQSRTRFGHSITRTRTLITKGTVLDRIQECAWPLMIDGHDPEELIQRDLWAAIAKSDPVYKILQQWFFYSQRLSTYPTGDSTQNAFERTIRQRIQSQYIPIGADERWFDMVAFDAAQMGWNSPKPRINTAEMAKDFAYGRLQPLSTRKEAEINKASDREAHEFQRTVFDHLCGKRFFTTEAGYMGVAEFSIEPDDVIALLIGQDMPAVLRRRGDAFQFIAVAYVDGMAESHTWPERVDDNDIIEII</sequence>
<reference evidence="2" key="1">
    <citation type="submission" date="2020-02" db="EMBL/GenBank/DDBJ databases">
        <authorList>
            <person name="Palmer J.M."/>
        </authorList>
    </citation>
    <scope>NUCLEOTIDE SEQUENCE</scope>
    <source>
        <strain evidence="2">EPUS1.4</strain>
        <tissue evidence="2">Thallus</tissue>
    </source>
</reference>
<dbReference type="PANTHER" id="PTHR24148:SF73">
    <property type="entry name" value="HET DOMAIN PROTEIN (AFU_ORTHOLOGUE AFUA_8G01020)"/>
    <property type="match status" value="1"/>
</dbReference>
<dbReference type="OrthoDB" id="4156910at2759"/>
<dbReference type="InterPro" id="IPR052895">
    <property type="entry name" value="HetReg/Transcr_Mod"/>
</dbReference>
<evidence type="ECO:0000313" key="2">
    <source>
        <dbReference type="EMBL" id="KAF7504450.1"/>
    </source>
</evidence>
<evidence type="ECO:0000259" key="1">
    <source>
        <dbReference type="Pfam" id="PF06985"/>
    </source>
</evidence>
<dbReference type="InterPro" id="IPR010730">
    <property type="entry name" value="HET"/>
</dbReference>
<dbReference type="PANTHER" id="PTHR24148">
    <property type="entry name" value="ANKYRIN REPEAT DOMAIN-CONTAINING PROTEIN 39 HOMOLOG-RELATED"/>
    <property type="match status" value="1"/>
</dbReference>
<keyword evidence="3" id="KW-1185">Reference proteome</keyword>
<organism evidence="2 3">
    <name type="scientific">Endocarpon pusillum</name>
    <dbReference type="NCBI Taxonomy" id="364733"/>
    <lineage>
        <taxon>Eukaryota</taxon>
        <taxon>Fungi</taxon>
        <taxon>Dikarya</taxon>
        <taxon>Ascomycota</taxon>
        <taxon>Pezizomycotina</taxon>
        <taxon>Eurotiomycetes</taxon>
        <taxon>Chaetothyriomycetidae</taxon>
        <taxon>Verrucariales</taxon>
        <taxon>Verrucariaceae</taxon>
        <taxon>Endocarpon</taxon>
    </lineage>
</organism>
<gene>
    <name evidence="2" type="ORF">GJ744_002187</name>
</gene>
<dbReference type="Pfam" id="PF26639">
    <property type="entry name" value="Het-6_barrel"/>
    <property type="match status" value="1"/>
</dbReference>
<comment type="caution">
    <text evidence="2">The sequence shown here is derived from an EMBL/GenBank/DDBJ whole genome shotgun (WGS) entry which is preliminary data.</text>
</comment>
<dbReference type="Pfam" id="PF06985">
    <property type="entry name" value="HET"/>
    <property type="match status" value="1"/>
</dbReference>
<proteinExistence type="predicted"/>
<dbReference type="Proteomes" id="UP000606974">
    <property type="component" value="Unassembled WGS sequence"/>
</dbReference>
<dbReference type="AlphaFoldDB" id="A0A8H7A868"/>
<dbReference type="EMBL" id="JAACFV010000137">
    <property type="protein sequence ID" value="KAF7504450.1"/>
    <property type="molecule type" value="Genomic_DNA"/>
</dbReference>
<evidence type="ECO:0000313" key="3">
    <source>
        <dbReference type="Proteomes" id="UP000606974"/>
    </source>
</evidence>
<protein>
    <recommendedName>
        <fullName evidence="1">Heterokaryon incompatibility domain-containing protein</fullName>
    </recommendedName>
</protein>
<accession>A0A8H7A868</accession>
<name>A0A8H7A868_9EURO</name>
<feature type="domain" description="Heterokaryon incompatibility" evidence="1">
    <location>
        <begin position="54"/>
        <end position="214"/>
    </location>
</feature>